<dbReference type="GO" id="GO:0006289">
    <property type="term" value="P:nucleotide-excision repair"/>
    <property type="evidence" value="ECO:0007669"/>
    <property type="project" value="TreeGrafter"/>
</dbReference>
<keyword evidence="6" id="KW-0347">Helicase</keyword>
<dbReference type="PROSITE" id="PS51192">
    <property type="entry name" value="HELICASE_ATP_BIND_1"/>
    <property type="match status" value="1"/>
</dbReference>
<dbReference type="PANTHER" id="PTHR47957:SF3">
    <property type="entry name" value="ATP-DEPENDENT HELICASE HRQ1"/>
    <property type="match status" value="1"/>
</dbReference>
<protein>
    <submittedName>
        <fullName evidence="6">DEAD/DEAH box helicase domain-containing protein</fullName>
    </submittedName>
</protein>
<evidence type="ECO:0000256" key="2">
    <source>
        <dbReference type="ARBA" id="ARBA00022840"/>
    </source>
</evidence>
<dbReference type="GO" id="GO:0043138">
    <property type="term" value="F:3'-5' DNA helicase activity"/>
    <property type="evidence" value="ECO:0007669"/>
    <property type="project" value="TreeGrafter"/>
</dbReference>
<dbReference type="Pfam" id="PF00270">
    <property type="entry name" value="DEAD"/>
    <property type="match status" value="1"/>
</dbReference>
<comment type="caution">
    <text evidence="6">The sequence shown here is derived from an EMBL/GenBank/DDBJ whole genome shotgun (WGS) entry which is preliminary data.</text>
</comment>
<sequence>MFNELESIRNRLLAYIESAYHLSDPQLVQLRRELLEQPEVLCHSPFIESSARYAIGKPYSELSIPAEAKQLLSFLATESGGKVVFPQPYEHQAQALEAVLGDELKHTIVTTGTGSGKTETFLLPIMGRLGREAALSPGSFETRAVRALLLYPMNALVNDQLSRLRRLFGAPATRDWFKQHGGRPVKFGRYTSRTPFPGVIPDDTKRISQKLAGLRFFVDMERRAADGDGAAIELLGAMRAMGKWPAKDIGNDPGLARWLGSGGAWKDANGNLRRAVENPDDTELLTRHEIQAAAPDLLVTNYSMLEYMMLRPIERSIFQQTRDYFVANPNERFILVLDEAHLYRGAQGTEVAMLIRRLRHRLELSTDQFQVITTSASFEDGEQAKKFAAGLTGTDSSRFQWLEGTKEAKLPSSAGDAELAGAMAKVPLTNLLSDDATKRFESIVPLLSVSSRPLTLANYTIESKGSESAKARCKVTIVGMIEGGELVEETIQIANGGKKQTDKAYLTVVELDCSDSAVTISARRNEGYVECVAASDDSEPSTEKGLHFGLSRILYEILVDLGVTGRLINLTSGTPCGRDTETGDELGAQEIRKLAMRLFPQCEAVQAQTATDVLVEAASMARNKPGDTPLLAARVHRFFRGIPGIWACSDPNCSALPDSIRGQGVTGKLYVQPCRECECGSRTFELLACRNCGTAMFQAYAQSVRRPDYLWSEDVGEVDDAMDAVVPIHLCLDDPEEHASDDEDATRSREMNLETVTGRLFDQIIDSQTSRPVYIPAEAPAGNRKAGLFDKCPKCRDRFSGISNMATKGDEPFQHLVSAQLMSQPPTPGNETALQGRKLLVFSDGRQPASRLAGKLKSNSLRDAVRPLLINGLRYVANRWFDGVTKQVSIEHVYLALLCGASEQGIGLRPQLKDTEQRTFYQDQDLALSLCQSKTAKRKAFEEASSQIAERTPADILISLYEVLFNPLSGVQSLALGCLIPVVSDYLQETLDQLPAPEQPVSIESEEDRRRGLLEFWLLRMARERAIRLPGTPGEWIGNKDSGIRLRVSLGKFERLMRPRVGNAFYNQQLAGGQQGGGPWNRFFQERLGTSGRADGFLVDPKRLAIDIDFNDWVRCDVCTFAIPNHPFYLGVCPECSSTDSLRALFKQNKMLDNVFMTRKGFYRKDVDQKTSDLRPFVAEEHTAAIGAIDAQDAFSRAEWHEMRFQDLDVLGPGDEPGGIVDVLSCTTTMEVGIDIGSLTAVALRNVPPNRSNYQQRAGRAGRRGSSLSTVITYADQGTHDQRYFKRPAEMISGPVTDPVLNLENSEIVRRHGYALILSMFQRERIRDDQQSAATSNIFSSLGRVDDFRTGDEEAFSFRGLQAWLAAEESEIAVAIRSIVPEEYLQSEDSDDINEIPARLLARLTEINCDYKPPETEESPEERNESAFSWSDDDEDFGDDDPDASIKTGNDSDTDSDVSESPEAGRQTLNFLDRLFETATLPSYAFPTDVVSMTVFDRNRSTAHRSVIKYAPQRGLDQALSSYAPGREVFIDGKRHYSFALYSPMRGERDKAWEKRKLYFECDRCGYAKLEEHGGEHYEREVLDCPSCNEPGGLGPAIYWIVPPGFAHPADMDEELAVDQPPDYTRPTQAKLNAPFREGDSIGQTSSFGERSFTVWTKKEELFLTNRGSEDLKNRGFVYCLYCGRIEPKGWHDQDRSYLNNRANHPKPYPNHRDRPTCTGFTQIVSLGTKFISDVSLFRFQMGGDVLLPPGSTLAKISLTTVAQALAICASDKLEIDRSNIGAEYRAAQTDKGRSGAEVDVYLYDTTPGGAGFVKAAVTDPEAILRQAIDLLEDCDCESSCYKCLRSYGNRFLHQDLDRELGSALLKHVLGEQERPRLDKKTETQLLKTIAVDLRDMDHEVVQNDGCLIITSMGDRQIVLAHSLMPRLPADPRSRSSLRGRTK</sequence>
<dbReference type="PROSITE" id="PS51194">
    <property type="entry name" value="HELICASE_CTER"/>
    <property type="match status" value="1"/>
</dbReference>
<dbReference type="Pfam" id="PF00271">
    <property type="entry name" value="Helicase_C"/>
    <property type="match status" value="1"/>
</dbReference>
<dbReference type="PATRIC" id="fig|1265738.3.peg.720"/>
<dbReference type="InterPro" id="IPR001650">
    <property type="entry name" value="Helicase_C-like"/>
</dbReference>
<dbReference type="SMART" id="SM00490">
    <property type="entry name" value="HELICc"/>
    <property type="match status" value="1"/>
</dbReference>
<dbReference type="SMART" id="SM00487">
    <property type="entry name" value="DEXDc"/>
    <property type="match status" value="1"/>
</dbReference>
<evidence type="ECO:0000259" key="5">
    <source>
        <dbReference type="PROSITE" id="PS51194"/>
    </source>
</evidence>
<dbReference type="EMBL" id="ANOG01000113">
    <property type="protein sequence ID" value="EMI22345.1"/>
    <property type="molecule type" value="Genomic_DNA"/>
</dbReference>
<dbReference type="PANTHER" id="PTHR47957">
    <property type="entry name" value="ATP-DEPENDENT HELICASE HRQ1"/>
    <property type="match status" value="1"/>
</dbReference>
<keyword evidence="7" id="KW-1185">Reference proteome</keyword>
<evidence type="ECO:0000256" key="1">
    <source>
        <dbReference type="ARBA" id="ARBA00022741"/>
    </source>
</evidence>
<feature type="domain" description="Helicase C-terminal" evidence="5">
    <location>
        <begin position="1137"/>
        <end position="1307"/>
    </location>
</feature>
<dbReference type="GO" id="GO:0036297">
    <property type="term" value="P:interstrand cross-link repair"/>
    <property type="evidence" value="ECO:0007669"/>
    <property type="project" value="TreeGrafter"/>
</dbReference>
<evidence type="ECO:0000313" key="7">
    <source>
        <dbReference type="Proteomes" id="UP000011991"/>
    </source>
</evidence>
<evidence type="ECO:0000256" key="3">
    <source>
        <dbReference type="SAM" id="MobiDB-lite"/>
    </source>
</evidence>
<dbReference type="SUPFAM" id="SSF52540">
    <property type="entry name" value="P-loop containing nucleoside triphosphate hydrolases"/>
    <property type="match status" value="2"/>
</dbReference>
<dbReference type="InterPro" id="IPR027417">
    <property type="entry name" value="P-loop_NTPase"/>
</dbReference>
<dbReference type="Proteomes" id="UP000011991">
    <property type="component" value="Unassembled WGS sequence"/>
</dbReference>
<feature type="compositionally biased region" description="Acidic residues" evidence="3">
    <location>
        <begin position="1431"/>
        <end position="1443"/>
    </location>
</feature>
<reference evidence="6 7" key="1">
    <citation type="journal article" date="2013" name="Mar. Genomics">
        <title>Expression of sulfatases in Rhodopirellula baltica and the diversity of sulfatases in the genus Rhodopirellula.</title>
        <authorList>
            <person name="Wegner C.E."/>
            <person name="Richter-Heitmann T."/>
            <person name="Klindworth A."/>
            <person name="Klockow C."/>
            <person name="Richter M."/>
            <person name="Achstetter T."/>
            <person name="Glockner F.O."/>
            <person name="Harder J."/>
        </authorList>
    </citation>
    <scope>NUCLEOTIDE SEQUENCE [LARGE SCALE GENOMIC DNA]</scope>
    <source>
        <strain evidence="6 7">SM1</strain>
    </source>
</reference>
<name>M5RST8_9BACT</name>
<dbReference type="Pfam" id="PF09369">
    <property type="entry name" value="MZB"/>
    <property type="match status" value="1"/>
</dbReference>
<feature type="domain" description="Helicase ATP-binding" evidence="4">
    <location>
        <begin position="98"/>
        <end position="396"/>
    </location>
</feature>
<proteinExistence type="predicted"/>
<gene>
    <name evidence="6" type="ORF">RMSM_00722</name>
</gene>
<dbReference type="RefSeq" id="WP_008691531.1">
    <property type="nucleotide sequence ID" value="NZ_ANOG01000113.1"/>
</dbReference>
<keyword evidence="2" id="KW-0067">ATP-binding</keyword>
<dbReference type="Gene3D" id="3.40.50.300">
    <property type="entry name" value="P-loop containing nucleotide triphosphate hydrolases"/>
    <property type="match status" value="3"/>
</dbReference>
<keyword evidence="6" id="KW-0378">Hydrolase</keyword>
<organism evidence="6 7">
    <name type="scientific">Rhodopirellula maiorica SM1</name>
    <dbReference type="NCBI Taxonomy" id="1265738"/>
    <lineage>
        <taxon>Bacteria</taxon>
        <taxon>Pseudomonadati</taxon>
        <taxon>Planctomycetota</taxon>
        <taxon>Planctomycetia</taxon>
        <taxon>Pirellulales</taxon>
        <taxon>Pirellulaceae</taxon>
        <taxon>Novipirellula</taxon>
    </lineage>
</organism>
<accession>M5RST8</accession>
<dbReference type="InterPro" id="IPR018973">
    <property type="entry name" value="MZB"/>
</dbReference>
<dbReference type="InterPro" id="IPR014001">
    <property type="entry name" value="Helicase_ATP-bd"/>
</dbReference>
<evidence type="ECO:0000259" key="4">
    <source>
        <dbReference type="PROSITE" id="PS51192"/>
    </source>
</evidence>
<evidence type="ECO:0000313" key="6">
    <source>
        <dbReference type="EMBL" id="EMI22345.1"/>
    </source>
</evidence>
<dbReference type="InterPro" id="IPR011545">
    <property type="entry name" value="DEAD/DEAH_box_helicase_dom"/>
</dbReference>
<dbReference type="GO" id="GO:0003676">
    <property type="term" value="F:nucleic acid binding"/>
    <property type="evidence" value="ECO:0007669"/>
    <property type="project" value="InterPro"/>
</dbReference>
<dbReference type="GO" id="GO:0005524">
    <property type="term" value="F:ATP binding"/>
    <property type="evidence" value="ECO:0007669"/>
    <property type="project" value="UniProtKB-KW"/>
</dbReference>
<feature type="region of interest" description="Disordered" evidence="3">
    <location>
        <begin position="1411"/>
        <end position="1464"/>
    </location>
</feature>
<keyword evidence="1" id="KW-0547">Nucleotide-binding</keyword>